<evidence type="ECO:0000313" key="2">
    <source>
        <dbReference type="EMBL" id="GGM75969.1"/>
    </source>
</evidence>
<dbReference type="Proteomes" id="UP000642070">
    <property type="component" value="Unassembled WGS sequence"/>
</dbReference>
<reference evidence="2" key="1">
    <citation type="journal article" date="2014" name="Int. J. Syst. Evol. Microbiol.">
        <title>Complete genome sequence of Corynebacterium casei LMG S-19264T (=DSM 44701T), isolated from a smear-ripened cheese.</title>
        <authorList>
            <consortium name="US DOE Joint Genome Institute (JGI-PGF)"/>
            <person name="Walter F."/>
            <person name="Albersmeier A."/>
            <person name="Kalinowski J."/>
            <person name="Ruckert C."/>
        </authorList>
    </citation>
    <scope>NUCLEOTIDE SEQUENCE</scope>
    <source>
        <strain evidence="2">JCM 19831</strain>
    </source>
</reference>
<dbReference type="InterPro" id="IPR028974">
    <property type="entry name" value="TSP_type-3_rpt"/>
</dbReference>
<comment type="caution">
    <text evidence="2">The sequence shown here is derived from an EMBL/GenBank/DDBJ whole genome shotgun (WGS) entry which is preliminary data.</text>
</comment>
<protein>
    <recommendedName>
        <fullName evidence="4">EF-hand domain-containing protein</fullName>
    </recommendedName>
</protein>
<organism evidence="2 3">
    <name type="scientific">Dactylosporangium sucinum</name>
    <dbReference type="NCBI Taxonomy" id="1424081"/>
    <lineage>
        <taxon>Bacteria</taxon>
        <taxon>Bacillati</taxon>
        <taxon>Actinomycetota</taxon>
        <taxon>Actinomycetes</taxon>
        <taxon>Micromonosporales</taxon>
        <taxon>Micromonosporaceae</taxon>
        <taxon>Dactylosporangium</taxon>
    </lineage>
</organism>
<dbReference type="RefSeq" id="WP_190256391.1">
    <property type="nucleotide sequence ID" value="NZ_BMPI01000071.1"/>
</dbReference>
<sequence length="396" mass="39660">MSDFDDVLERLLSDPGFKARLAADPASALAGYRLSAEELEVLRVQVGADPGGESRVEQRTSKAGMFGLFSEMGSIGSGIGDAVAGSHGHGHGIGDAVGAVGGRHAAPSFDDAGSGAGFGRHLGAVGEAAGGFDVRAGSGGFAEAGPGGAYASSGDGYAAAGPGYAAGYGSDPGYGAAGLAEAGYGQPEAGYGQADASYGNAGLAEAPGAERGPSYYGGNAGGDYGNAGLAEAGHGQVDEPHGFAGLAEAPSGVPTEVERDGQGTVYRASTYGSSTPPAPPSHGGGLAGLVGDQGWSGQPSSLGERHGLGAPTDGYHTRVDWDGDGRWDQHTYVNRSDGGVNIIVDADGDGRPEFVGHDVNRDGLIDSSEVDTNHDGRMDARYEDVNGDGWLDRRTR</sequence>
<dbReference type="EMBL" id="BMPI01000071">
    <property type="protein sequence ID" value="GGM75969.1"/>
    <property type="molecule type" value="Genomic_DNA"/>
</dbReference>
<keyword evidence="3" id="KW-1185">Reference proteome</keyword>
<reference evidence="2" key="2">
    <citation type="submission" date="2020-09" db="EMBL/GenBank/DDBJ databases">
        <authorList>
            <person name="Sun Q."/>
            <person name="Ohkuma M."/>
        </authorList>
    </citation>
    <scope>NUCLEOTIDE SEQUENCE</scope>
    <source>
        <strain evidence="2">JCM 19831</strain>
    </source>
</reference>
<dbReference type="SUPFAM" id="SSF103647">
    <property type="entry name" value="TSP type-3 repeat"/>
    <property type="match status" value="1"/>
</dbReference>
<dbReference type="AlphaFoldDB" id="A0A917UD28"/>
<proteinExistence type="predicted"/>
<gene>
    <name evidence="2" type="ORF">GCM10007977_091800</name>
</gene>
<evidence type="ECO:0000256" key="1">
    <source>
        <dbReference type="SAM" id="MobiDB-lite"/>
    </source>
</evidence>
<accession>A0A917UD28</accession>
<dbReference type="GO" id="GO:0005509">
    <property type="term" value="F:calcium ion binding"/>
    <property type="evidence" value="ECO:0007669"/>
    <property type="project" value="InterPro"/>
</dbReference>
<feature type="compositionally biased region" description="Basic and acidic residues" evidence="1">
    <location>
        <begin position="371"/>
        <end position="396"/>
    </location>
</feature>
<name>A0A917UD28_9ACTN</name>
<evidence type="ECO:0000313" key="3">
    <source>
        <dbReference type="Proteomes" id="UP000642070"/>
    </source>
</evidence>
<feature type="region of interest" description="Disordered" evidence="1">
    <location>
        <begin position="357"/>
        <end position="396"/>
    </location>
</feature>
<feature type="region of interest" description="Disordered" evidence="1">
    <location>
        <begin position="269"/>
        <end position="313"/>
    </location>
</feature>
<evidence type="ECO:0008006" key="4">
    <source>
        <dbReference type="Google" id="ProtNLM"/>
    </source>
</evidence>